<accession>A0A2M7W1K8</accession>
<dbReference type="AlphaFoldDB" id="A0A2M7W1K8"/>
<gene>
    <name evidence="2" type="ORF">COX64_02995</name>
</gene>
<feature type="compositionally biased region" description="Polar residues" evidence="1">
    <location>
        <begin position="1"/>
        <end position="10"/>
    </location>
</feature>
<organism evidence="2 3">
    <name type="scientific">Candidatus Dojkabacteria bacterium CG_4_10_14_0_2_um_filter_Dojkabacteria_WS6_41_15</name>
    <dbReference type="NCBI Taxonomy" id="2014249"/>
    <lineage>
        <taxon>Bacteria</taxon>
        <taxon>Candidatus Dojkabacteria</taxon>
    </lineage>
</organism>
<evidence type="ECO:0000256" key="1">
    <source>
        <dbReference type="SAM" id="MobiDB-lite"/>
    </source>
</evidence>
<sequence>MKTPNAANRNSEGKDEQSGLSEMEEGIQAMRDQLAQKLAELGITPDELQEGGDRIMRTVLGLPLSRSERKRSSEKRKK</sequence>
<comment type="caution">
    <text evidence="2">The sequence shown here is derived from an EMBL/GenBank/DDBJ whole genome shotgun (WGS) entry which is preliminary data.</text>
</comment>
<evidence type="ECO:0000313" key="3">
    <source>
        <dbReference type="Proteomes" id="UP000228952"/>
    </source>
</evidence>
<feature type="region of interest" description="Disordered" evidence="1">
    <location>
        <begin position="1"/>
        <end position="30"/>
    </location>
</feature>
<name>A0A2M7W1K8_9BACT</name>
<feature type="region of interest" description="Disordered" evidence="1">
    <location>
        <begin position="49"/>
        <end position="78"/>
    </location>
</feature>
<dbReference type="Proteomes" id="UP000228952">
    <property type="component" value="Unassembled WGS sequence"/>
</dbReference>
<protein>
    <submittedName>
        <fullName evidence="2">Uncharacterized protein</fullName>
    </submittedName>
</protein>
<evidence type="ECO:0000313" key="2">
    <source>
        <dbReference type="EMBL" id="PJA13648.1"/>
    </source>
</evidence>
<dbReference type="EMBL" id="PFQB01000078">
    <property type="protein sequence ID" value="PJA13648.1"/>
    <property type="molecule type" value="Genomic_DNA"/>
</dbReference>
<reference evidence="3" key="1">
    <citation type="submission" date="2017-09" db="EMBL/GenBank/DDBJ databases">
        <title>Depth-based differentiation of microbial function through sediment-hosted aquifers and enrichment of novel symbionts in the deep terrestrial subsurface.</title>
        <authorList>
            <person name="Probst A.J."/>
            <person name="Ladd B."/>
            <person name="Jarett J.K."/>
            <person name="Geller-Mcgrath D.E."/>
            <person name="Sieber C.M.K."/>
            <person name="Emerson J.B."/>
            <person name="Anantharaman K."/>
            <person name="Thomas B.C."/>
            <person name="Malmstrom R."/>
            <person name="Stieglmeier M."/>
            <person name="Klingl A."/>
            <person name="Woyke T."/>
            <person name="Ryan C.M."/>
            <person name="Banfield J.F."/>
        </authorList>
    </citation>
    <scope>NUCLEOTIDE SEQUENCE [LARGE SCALE GENOMIC DNA]</scope>
</reference>
<proteinExistence type="predicted"/>